<dbReference type="GO" id="GO:0016705">
    <property type="term" value="F:oxidoreductase activity, acting on paired donors, with incorporation or reduction of molecular oxygen"/>
    <property type="evidence" value="ECO:0007669"/>
    <property type="project" value="InterPro"/>
</dbReference>
<dbReference type="InterPro" id="IPR001128">
    <property type="entry name" value="Cyt_P450"/>
</dbReference>
<keyword evidence="4 8" id="KW-0479">Metal-binding</keyword>
<dbReference type="AlphaFoldDB" id="V4LX82"/>
<gene>
    <name evidence="10" type="ORF">EUTSA_v10028261mg</name>
</gene>
<keyword evidence="7 9" id="KW-0503">Monooxygenase</keyword>
<keyword evidence="11" id="KW-1185">Reference proteome</keyword>
<dbReference type="InterPro" id="IPR017972">
    <property type="entry name" value="Cyt_P450_CS"/>
</dbReference>
<dbReference type="PANTHER" id="PTHR24296">
    <property type="entry name" value="CYTOCHROME P450"/>
    <property type="match status" value="1"/>
</dbReference>
<dbReference type="Gramene" id="ESQ47142">
    <property type="protein sequence ID" value="ESQ47142"/>
    <property type="gene ID" value="EUTSA_v10028261mg"/>
</dbReference>
<dbReference type="InterPro" id="IPR002401">
    <property type="entry name" value="Cyt_P450_E_grp-I"/>
</dbReference>
<accession>V4LX82</accession>
<evidence type="ECO:0000256" key="8">
    <source>
        <dbReference type="PIRSR" id="PIRSR602401-1"/>
    </source>
</evidence>
<sequence length="538" mass="61126">DKCSSKTSFFECEMSNTINSLNIIIRCRTSYDVQQQPQKPHNSSLRNWPVLGMLPGLLVEFHQIYEFTVRILRKSNLTFTFKGPWCSGMDMLFTVDQANIHHIMSSNFSNYTKGPDFKEVFDVLGDGILTADSELWKNLRKASKVMFSHQGYQRFSMSTTRRKINDGLVPLFDHFAKEGTVVDLQDVFVRFTSDTTLMTVTGSADPRSLSIEMPEVDEFTKALNDVGEVIMYRHLKPSCKDGFGFGQETKLFKADATLRRVCAQFISAKREEIITSDHNSNGESDHDLLTSHMKLDATKYELLNPNDDKFLRDTMLAFILAGRDTTASGLTWFFLLLSENPQVVTKIRQEINTNLPNNDSMQCLNKLVYLHGALYEAMRLYPPVPFERMSPIKPDVLPSGHKVDASMKILIFIYALGRMEAVWGQDALEFKPERWVSSKTGRLIEEPSYKFFTFNAGPRSCLGKQLAMTLMKTVVVEILLNYDFEVVNGQKIEPAPGPILRMKHGLLVTLTKRFSDSIKPENVEPDLNTKGKILGLDN</sequence>
<evidence type="ECO:0000256" key="7">
    <source>
        <dbReference type="ARBA" id="ARBA00023033"/>
    </source>
</evidence>
<dbReference type="KEGG" id="eus:EUTSA_v10028261mg"/>
<dbReference type="GO" id="GO:0020037">
    <property type="term" value="F:heme binding"/>
    <property type="evidence" value="ECO:0007669"/>
    <property type="project" value="InterPro"/>
</dbReference>
<comment type="cofactor">
    <cofactor evidence="1 8">
        <name>heme</name>
        <dbReference type="ChEBI" id="CHEBI:30413"/>
    </cofactor>
</comment>
<dbReference type="OMA" id="TVNFSPY"/>
<evidence type="ECO:0000256" key="1">
    <source>
        <dbReference type="ARBA" id="ARBA00001971"/>
    </source>
</evidence>
<evidence type="ECO:0000256" key="3">
    <source>
        <dbReference type="ARBA" id="ARBA00022617"/>
    </source>
</evidence>
<reference evidence="10 11" key="1">
    <citation type="journal article" date="2013" name="Front. Plant Sci.">
        <title>The Reference Genome of the Halophytic Plant Eutrema salsugineum.</title>
        <authorList>
            <person name="Yang R."/>
            <person name="Jarvis D.E."/>
            <person name="Chen H."/>
            <person name="Beilstein M.A."/>
            <person name="Grimwood J."/>
            <person name="Jenkins J."/>
            <person name="Shu S."/>
            <person name="Prochnik S."/>
            <person name="Xin M."/>
            <person name="Ma C."/>
            <person name="Schmutz J."/>
            <person name="Wing R.A."/>
            <person name="Mitchell-Olds T."/>
            <person name="Schumaker K.S."/>
            <person name="Wang X."/>
        </authorList>
    </citation>
    <scope>NUCLEOTIDE SEQUENCE [LARGE SCALE GENOMIC DNA]</scope>
</reference>
<dbReference type="EMBL" id="KI517416">
    <property type="protein sequence ID" value="ESQ47142.1"/>
    <property type="molecule type" value="Genomic_DNA"/>
</dbReference>
<dbReference type="eggNOG" id="KOG0157">
    <property type="taxonomic scope" value="Eukaryota"/>
</dbReference>
<dbReference type="PRINTS" id="PR00385">
    <property type="entry name" value="P450"/>
</dbReference>
<dbReference type="Gene3D" id="1.10.630.10">
    <property type="entry name" value="Cytochrome P450"/>
    <property type="match status" value="1"/>
</dbReference>
<keyword evidence="3 8" id="KW-0349">Heme</keyword>
<dbReference type="PRINTS" id="PR00463">
    <property type="entry name" value="EP450I"/>
</dbReference>
<evidence type="ECO:0000313" key="10">
    <source>
        <dbReference type="EMBL" id="ESQ47142.1"/>
    </source>
</evidence>
<evidence type="ECO:0000256" key="9">
    <source>
        <dbReference type="RuleBase" id="RU000461"/>
    </source>
</evidence>
<organism evidence="10 11">
    <name type="scientific">Eutrema salsugineum</name>
    <name type="common">Saltwater cress</name>
    <name type="synonym">Sisymbrium salsugineum</name>
    <dbReference type="NCBI Taxonomy" id="72664"/>
    <lineage>
        <taxon>Eukaryota</taxon>
        <taxon>Viridiplantae</taxon>
        <taxon>Streptophyta</taxon>
        <taxon>Embryophyta</taxon>
        <taxon>Tracheophyta</taxon>
        <taxon>Spermatophyta</taxon>
        <taxon>Magnoliopsida</taxon>
        <taxon>eudicotyledons</taxon>
        <taxon>Gunneridae</taxon>
        <taxon>Pentapetalae</taxon>
        <taxon>rosids</taxon>
        <taxon>malvids</taxon>
        <taxon>Brassicales</taxon>
        <taxon>Brassicaceae</taxon>
        <taxon>Eutremeae</taxon>
        <taxon>Eutrema</taxon>
    </lineage>
</organism>
<dbReference type="CDD" id="cd11064">
    <property type="entry name" value="CYP86A"/>
    <property type="match status" value="1"/>
</dbReference>
<dbReference type="GO" id="GO:0004497">
    <property type="term" value="F:monooxygenase activity"/>
    <property type="evidence" value="ECO:0007669"/>
    <property type="project" value="UniProtKB-KW"/>
</dbReference>
<dbReference type="Pfam" id="PF00067">
    <property type="entry name" value="p450"/>
    <property type="match status" value="1"/>
</dbReference>
<evidence type="ECO:0000256" key="4">
    <source>
        <dbReference type="ARBA" id="ARBA00022723"/>
    </source>
</evidence>
<protein>
    <recommendedName>
        <fullName evidence="12">Cytochrome P450</fullName>
    </recommendedName>
</protein>
<evidence type="ECO:0000256" key="5">
    <source>
        <dbReference type="ARBA" id="ARBA00023002"/>
    </source>
</evidence>
<evidence type="ECO:0000256" key="2">
    <source>
        <dbReference type="ARBA" id="ARBA00010617"/>
    </source>
</evidence>
<evidence type="ECO:0000256" key="6">
    <source>
        <dbReference type="ARBA" id="ARBA00023004"/>
    </source>
</evidence>
<dbReference type="InterPro" id="IPR036396">
    <property type="entry name" value="Cyt_P450_sf"/>
</dbReference>
<comment type="similarity">
    <text evidence="2 9">Belongs to the cytochrome P450 family.</text>
</comment>
<feature type="binding site" description="axial binding residue" evidence="8">
    <location>
        <position position="461"/>
    </location>
    <ligand>
        <name>heme</name>
        <dbReference type="ChEBI" id="CHEBI:30413"/>
    </ligand>
    <ligandPart>
        <name>Fe</name>
        <dbReference type="ChEBI" id="CHEBI:18248"/>
    </ligandPart>
</feature>
<feature type="non-terminal residue" evidence="10">
    <location>
        <position position="1"/>
    </location>
</feature>
<dbReference type="SUPFAM" id="SSF48264">
    <property type="entry name" value="Cytochrome P450"/>
    <property type="match status" value="1"/>
</dbReference>
<proteinExistence type="inferred from homology"/>
<name>V4LX82_EUTSA</name>
<keyword evidence="5 9" id="KW-0560">Oxidoreductase</keyword>
<dbReference type="Proteomes" id="UP000030689">
    <property type="component" value="Unassembled WGS sequence"/>
</dbReference>
<keyword evidence="6 8" id="KW-0408">Iron</keyword>
<evidence type="ECO:0008006" key="12">
    <source>
        <dbReference type="Google" id="ProtNLM"/>
    </source>
</evidence>
<evidence type="ECO:0000313" key="11">
    <source>
        <dbReference type="Proteomes" id="UP000030689"/>
    </source>
</evidence>
<dbReference type="GO" id="GO:0005506">
    <property type="term" value="F:iron ion binding"/>
    <property type="evidence" value="ECO:0007669"/>
    <property type="project" value="InterPro"/>
</dbReference>
<dbReference type="STRING" id="72664.V4LX82"/>
<dbReference type="PROSITE" id="PS00086">
    <property type="entry name" value="CYTOCHROME_P450"/>
    <property type="match status" value="1"/>
</dbReference>
<dbReference type="GO" id="GO:0006629">
    <property type="term" value="P:lipid metabolic process"/>
    <property type="evidence" value="ECO:0007669"/>
    <property type="project" value="UniProtKB-ARBA"/>
</dbReference>